<evidence type="ECO:0000256" key="1">
    <source>
        <dbReference type="ARBA" id="ARBA00004141"/>
    </source>
</evidence>
<evidence type="ECO:0000256" key="3">
    <source>
        <dbReference type="ARBA" id="ARBA00022692"/>
    </source>
</evidence>
<proteinExistence type="inferred from homology"/>
<dbReference type="Pfam" id="PF05875">
    <property type="entry name" value="Ceramidase"/>
    <property type="match status" value="1"/>
</dbReference>
<dbReference type="EMBL" id="JAEPRD010000084">
    <property type="protein sequence ID" value="KAG2200388.1"/>
    <property type="molecule type" value="Genomic_DNA"/>
</dbReference>
<feature type="transmembrane region" description="Helical" evidence="9">
    <location>
        <begin position="124"/>
        <end position="142"/>
    </location>
</feature>
<keyword evidence="5 9" id="KW-1133">Transmembrane helix</keyword>
<feature type="transmembrane region" description="Helical" evidence="9">
    <location>
        <begin position="60"/>
        <end position="88"/>
    </location>
</feature>
<dbReference type="OrthoDB" id="187171at2759"/>
<evidence type="ECO:0000256" key="6">
    <source>
        <dbReference type="ARBA" id="ARBA00023136"/>
    </source>
</evidence>
<organism evidence="10 11">
    <name type="scientific">Mucor saturninus</name>
    <dbReference type="NCBI Taxonomy" id="64648"/>
    <lineage>
        <taxon>Eukaryota</taxon>
        <taxon>Fungi</taxon>
        <taxon>Fungi incertae sedis</taxon>
        <taxon>Mucoromycota</taxon>
        <taxon>Mucoromycotina</taxon>
        <taxon>Mucoromycetes</taxon>
        <taxon>Mucorales</taxon>
        <taxon>Mucorineae</taxon>
        <taxon>Mucoraceae</taxon>
        <taxon>Mucor</taxon>
    </lineage>
</organism>
<dbReference type="GO" id="GO:0005789">
    <property type="term" value="C:endoplasmic reticulum membrane"/>
    <property type="evidence" value="ECO:0007669"/>
    <property type="project" value="TreeGrafter"/>
</dbReference>
<evidence type="ECO:0000313" key="10">
    <source>
        <dbReference type="EMBL" id="KAG2200388.1"/>
    </source>
</evidence>
<keyword evidence="7" id="KW-0106">Calcium</keyword>
<evidence type="ECO:0000256" key="2">
    <source>
        <dbReference type="ARBA" id="ARBA00009780"/>
    </source>
</evidence>
<dbReference type="Proteomes" id="UP000603453">
    <property type="component" value="Unassembled WGS sequence"/>
</dbReference>
<keyword evidence="7" id="KW-0479">Metal-binding</keyword>
<reference evidence="10" key="1">
    <citation type="submission" date="2020-12" db="EMBL/GenBank/DDBJ databases">
        <title>Metabolic potential, ecology and presence of endohyphal bacteria is reflected in genomic diversity of Mucoromycotina.</title>
        <authorList>
            <person name="Muszewska A."/>
            <person name="Okrasinska A."/>
            <person name="Steczkiewicz K."/>
            <person name="Drgas O."/>
            <person name="Orlowska M."/>
            <person name="Perlinska-Lenart U."/>
            <person name="Aleksandrzak-Piekarczyk T."/>
            <person name="Szatraj K."/>
            <person name="Zielenkiewicz U."/>
            <person name="Pilsyk S."/>
            <person name="Malc E."/>
            <person name="Mieczkowski P."/>
            <person name="Kruszewska J.S."/>
            <person name="Biernat P."/>
            <person name="Pawlowska J."/>
        </authorList>
    </citation>
    <scope>NUCLEOTIDE SEQUENCE</scope>
    <source>
        <strain evidence="10">WA0000017839</strain>
    </source>
</reference>
<dbReference type="GO" id="GO:0046513">
    <property type="term" value="P:ceramide biosynthetic process"/>
    <property type="evidence" value="ECO:0007669"/>
    <property type="project" value="TreeGrafter"/>
</dbReference>
<keyword evidence="3 9" id="KW-0812">Transmembrane</keyword>
<evidence type="ECO:0000256" key="7">
    <source>
        <dbReference type="PIRSR" id="PIRSR608901-1"/>
    </source>
</evidence>
<feature type="binding site" evidence="8">
    <location>
        <position position="87"/>
    </location>
    <ligand>
        <name>Zn(2+)</name>
        <dbReference type="ChEBI" id="CHEBI:29105"/>
        <note>catalytic</note>
    </ligand>
</feature>
<evidence type="ECO:0000313" key="11">
    <source>
        <dbReference type="Proteomes" id="UP000603453"/>
    </source>
</evidence>
<comment type="similarity">
    <text evidence="2">Belongs to the alkaline ceramidase family.</text>
</comment>
<comment type="cofactor">
    <cofactor evidence="8">
        <name>Zn(2+)</name>
        <dbReference type="ChEBI" id="CHEBI:29105"/>
    </cofactor>
</comment>
<sequence length="213" mass="24657">MSGYWGNVTSSVDWCEENYTHCFYIAEFWNTISSFAMIALGLLGVALHHQSLGWRLSNSYLLICVVGIGRLLVDIKIIFFFASVLFHATLQFEHQMWDEVPMIWCACYLLFVLLDEFRYRGRWVAVSIACYCLFATLVTSRNKGSTQFYMFQTSQVACIGEFQDVLFVLFCMCTSLHYFFVACGHESVIRRGEQAEIKYFLNLVPYVQNCKSD</sequence>
<dbReference type="InterPro" id="IPR008901">
    <property type="entry name" value="ACER"/>
</dbReference>
<keyword evidence="4" id="KW-0378">Hydrolase</keyword>
<accession>A0A8H7QXA5</accession>
<comment type="caution">
    <text evidence="10">The sequence shown here is derived from an EMBL/GenBank/DDBJ whole genome shotgun (WGS) entry which is preliminary data.</text>
</comment>
<evidence type="ECO:0000256" key="9">
    <source>
        <dbReference type="SAM" id="Phobius"/>
    </source>
</evidence>
<dbReference type="AlphaFoldDB" id="A0A8H7QXA5"/>
<feature type="binding site" evidence="7">
    <location>
        <position position="13"/>
    </location>
    <ligand>
        <name>Ca(2+)</name>
        <dbReference type="ChEBI" id="CHEBI:29108"/>
    </ligand>
</feature>
<comment type="subcellular location">
    <subcellularLocation>
        <location evidence="1">Membrane</location>
        <topology evidence="1">Multi-pass membrane protein</topology>
    </subcellularLocation>
</comment>
<evidence type="ECO:0000256" key="5">
    <source>
        <dbReference type="ARBA" id="ARBA00022989"/>
    </source>
</evidence>
<dbReference type="PANTHER" id="PTHR46187">
    <property type="entry name" value="ALKALINE CERAMIDASE 3"/>
    <property type="match status" value="1"/>
</dbReference>
<feature type="binding site" evidence="7">
    <location>
        <position position="18"/>
    </location>
    <ligand>
        <name>Ca(2+)</name>
        <dbReference type="ChEBI" id="CHEBI:29108"/>
    </ligand>
</feature>
<dbReference type="PANTHER" id="PTHR46187:SF3">
    <property type="entry name" value="ALKALINE CERAMIDASE 3"/>
    <property type="match status" value="1"/>
</dbReference>
<dbReference type="GO" id="GO:0016811">
    <property type="term" value="F:hydrolase activity, acting on carbon-nitrogen (but not peptide) bonds, in linear amides"/>
    <property type="evidence" value="ECO:0007669"/>
    <property type="project" value="InterPro"/>
</dbReference>
<evidence type="ECO:0000256" key="4">
    <source>
        <dbReference type="ARBA" id="ARBA00022801"/>
    </source>
</evidence>
<keyword evidence="6 9" id="KW-0472">Membrane</keyword>
<feature type="binding site" evidence="7">
    <location>
        <position position="16"/>
    </location>
    <ligand>
        <name>Ca(2+)</name>
        <dbReference type="ChEBI" id="CHEBI:29108"/>
    </ligand>
</feature>
<evidence type="ECO:0000256" key="8">
    <source>
        <dbReference type="PIRSR" id="PIRSR608901-2"/>
    </source>
</evidence>
<name>A0A8H7QXA5_9FUNG</name>
<keyword evidence="8" id="KW-0862">Zinc</keyword>
<gene>
    <name evidence="10" type="ORF">INT47_002302</name>
</gene>
<feature type="transmembrane region" description="Helical" evidence="9">
    <location>
        <begin position="100"/>
        <end position="117"/>
    </location>
</feature>
<protein>
    <submittedName>
        <fullName evidence="10">Uncharacterized protein</fullName>
    </submittedName>
</protein>
<dbReference type="GO" id="GO:0046514">
    <property type="term" value="P:ceramide catabolic process"/>
    <property type="evidence" value="ECO:0007669"/>
    <property type="project" value="TreeGrafter"/>
</dbReference>
<feature type="binding site" evidence="7">
    <location>
        <position position="14"/>
    </location>
    <ligand>
        <name>Ca(2+)</name>
        <dbReference type="ChEBI" id="CHEBI:29108"/>
    </ligand>
</feature>
<dbReference type="GO" id="GO:0046872">
    <property type="term" value="F:metal ion binding"/>
    <property type="evidence" value="ECO:0007669"/>
    <property type="project" value="UniProtKB-KW"/>
</dbReference>
<keyword evidence="11" id="KW-1185">Reference proteome</keyword>
<feature type="binding site" evidence="7">
    <location>
        <position position="27"/>
    </location>
    <ligand>
        <name>Ca(2+)</name>
        <dbReference type="ChEBI" id="CHEBI:29108"/>
    </ligand>
</feature>
<feature type="transmembrane region" description="Helical" evidence="9">
    <location>
        <begin position="162"/>
        <end position="181"/>
    </location>
</feature>
<feature type="transmembrane region" description="Helical" evidence="9">
    <location>
        <begin position="28"/>
        <end position="48"/>
    </location>
</feature>